<evidence type="ECO:0000256" key="3">
    <source>
        <dbReference type="ARBA" id="ARBA00012438"/>
    </source>
</evidence>
<dbReference type="CDD" id="cd00075">
    <property type="entry name" value="HATPase"/>
    <property type="match status" value="1"/>
</dbReference>
<protein>
    <recommendedName>
        <fullName evidence="3">histidine kinase</fullName>
        <ecNumber evidence="3">2.7.13.3</ecNumber>
    </recommendedName>
</protein>
<feature type="transmembrane region" description="Helical" evidence="9">
    <location>
        <begin position="57"/>
        <end position="77"/>
    </location>
</feature>
<dbReference type="InterPro" id="IPR036890">
    <property type="entry name" value="HATPase_C_sf"/>
</dbReference>
<keyword evidence="5" id="KW-0808">Transferase</keyword>
<feature type="domain" description="HAMP" evidence="11">
    <location>
        <begin position="78"/>
        <end position="130"/>
    </location>
</feature>
<dbReference type="Gene3D" id="3.30.565.10">
    <property type="entry name" value="Histidine kinase-like ATPase, C-terminal domain"/>
    <property type="match status" value="1"/>
</dbReference>
<dbReference type="SMART" id="SM00388">
    <property type="entry name" value="HisKA"/>
    <property type="match status" value="1"/>
</dbReference>
<reference evidence="12 13" key="1">
    <citation type="submission" date="2018-07" db="EMBL/GenBank/DDBJ databases">
        <title>Genomic Encyclopedia of Type Strains, Phase IV (KMG-IV): sequencing the most valuable type-strain genomes for metagenomic binning, comparative biology and taxonomic classification.</title>
        <authorList>
            <person name="Goeker M."/>
        </authorList>
    </citation>
    <scope>NUCLEOTIDE SEQUENCE [LARGE SCALE GENOMIC DNA]</scope>
    <source>
        <strain evidence="12 13">DSM 27016</strain>
    </source>
</reference>
<dbReference type="SMART" id="SM00304">
    <property type="entry name" value="HAMP"/>
    <property type="match status" value="1"/>
</dbReference>
<keyword evidence="7" id="KW-0902">Two-component regulatory system</keyword>
<dbReference type="RefSeq" id="WP_114298393.1">
    <property type="nucleotide sequence ID" value="NZ_QPJT01000015.1"/>
</dbReference>
<dbReference type="EC" id="2.7.13.3" evidence="3"/>
<dbReference type="Pfam" id="PF00672">
    <property type="entry name" value="HAMP"/>
    <property type="match status" value="1"/>
</dbReference>
<dbReference type="InterPro" id="IPR004358">
    <property type="entry name" value="Sig_transdc_His_kin-like_C"/>
</dbReference>
<evidence type="ECO:0000256" key="1">
    <source>
        <dbReference type="ARBA" id="ARBA00000085"/>
    </source>
</evidence>
<dbReference type="SUPFAM" id="SSF158472">
    <property type="entry name" value="HAMP domain-like"/>
    <property type="match status" value="1"/>
</dbReference>
<dbReference type="PRINTS" id="PR00344">
    <property type="entry name" value="BCTRLSENSOR"/>
</dbReference>
<dbReference type="InterPro" id="IPR005467">
    <property type="entry name" value="His_kinase_dom"/>
</dbReference>
<organism evidence="12 13">
    <name type="scientific">Anaerobacterium chartisolvens</name>
    <dbReference type="NCBI Taxonomy" id="1297424"/>
    <lineage>
        <taxon>Bacteria</taxon>
        <taxon>Bacillati</taxon>
        <taxon>Bacillota</taxon>
        <taxon>Clostridia</taxon>
        <taxon>Eubacteriales</taxon>
        <taxon>Oscillospiraceae</taxon>
        <taxon>Anaerobacterium</taxon>
    </lineage>
</organism>
<dbReference type="SUPFAM" id="SSF55874">
    <property type="entry name" value="ATPase domain of HSP90 chaperone/DNA topoisomerase II/histidine kinase"/>
    <property type="match status" value="1"/>
</dbReference>
<sequence>MKRIKKWLPPKISLAVSLVALVFLVMLLSIFSAGLIAYLLIQIGILDLEGTASPSRAISIMVYISIFMGVVIATLLSRRSVKPIRDMMKATEKVSQGNFSVMVNGSFVFELDALAGSFNKMVQELKGIETLRSDFVRNFSHEFKTPITSISGFAKLLQAGDASDEEKQEYLNIIVKESERLVHLSTNVLNLSKIESTEIISEKTIYCLDEQIRLAIVMLEPKWSDKNLHVDINLEDGIKILSNKNLIQQIWVNLLDNAIKYTNNGGVIKVGLWRSGQKATFRLEDNGYGMSDETMRHMFDKFYQGDTSHSMAGNGLGLTLVKRITKLCEGTIKVQSELGKGSIFIVQLPLGLNVKVDNNALNNSDPERQIFDESIGSASNKP</sequence>
<evidence type="ECO:0000256" key="7">
    <source>
        <dbReference type="ARBA" id="ARBA00023012"/>
    </source>
</evidence>
<dbReference type="PANTHER" id="PTHR43711">
    <property type="entry name" value="TWO-COMPONENT HISTIDINE KINASE"/>
    <property type="match status" value="1"/>
</dbReference>
<keyword evidence="9" id="KW-1133">Transmembrane helix</keyword>
<keyword evidence="13" id="KW-1185">Reference proteome</keyword>
<dbReference type="Pfam" id="PF02518">
    <property type="entry name" value="HATPase_c"/>
    <property type="match status" value="1"/>
</dbReference>
<dbReference type="InterPro" id="IPR036097">
    <property type="entry name" value="HisK_dim/P_sf"/>
</dbReference>
<keyword evidence="6 12" id="KW-0418">Kinase</keyword>
<evidence type="ECO:0000256" key="4">
    <source>
        <dbReference type="ARBA" id="ARBA00022553"/>
    </source>
</evidence>
<accession>A0A369B1T8</accession>
<evidence type="ECO:0000313" key="13">
    <source>
        <dbReference type="Proteomes" id="UP000253034"/>
    </source>
</evidence>
<evidence type="ECO:0000256" key="5">
    <source>
        <dbReference type="ARBA" id="ARBA00022679"/>
    </source>
</evidence>
<dbReference type="InterPro" id="IPR050736">
    <property type="entry name" value="Sensor_HK_Regulatory"/>
</dbReference>
<name>A0A369B1T8_9FIRM</name>
<keyword evidence="8 9" id="KW-0472">Membrane</keyword>
<gene>
    <name evidence="12" type="ORF">DFR58_115101</name>
</gene>
<comment type="caution">
    <text evidence="12">The sequence shown here is derived from an EMBL/GenBank/DDBJ whole genome shotgun (WGS) entry which is preliminary data.</text>
</comment>
<dbReference type="InterPro" id="IPR003661">
    <property type="entry name" value="HisK_dim/P_dom"/>
</dbReference>
<keyword evidence="4" id="KW-0597">Phosphoprotein</keyword>
<evidence type="ECO:0000256" key="2">
    <source>
        <dbReference type="ARBA" id="ARBA00004370"/>
    </source>
</evidence>
<dbReference type="PROSITE" id="PS50885">
    <property type="entry name" value="HAMP"/>
    <property type="match status" value="1"/>
</dbReference>
<evidence type="ECO:0000259" key="11">
    <source>
        <dbReference type="PROSITE" id="PS50885"/>
    </source>
</evidence>
<dbReference type="InterPro" id="IPR003594">
    <property type="entry name" value="HATPase_dom"/>
</dbReference>
<dbReference type="EMBL" id="QPJT01000015">
    <property type="protein sequence ID" value="RCX14377.1"/>
    <property type="molecule type" value="Genomic_DNA"/>
</dbReference>
<comment type="catalytic activity">
    <reaction evidence="1">
        <text>ATP + protein L-histidine = ADP + protein N-phospho-L-histidine.</text>
        <dbReference type="EC" id="2.7.13.3"/>
    </reaction>
</comment>
<evidence type="ECO:0000256" key="6">
    <source>
        <dbReference type="ARBA" id="ARBA00022777"/>
    </source>
</evidence>
<evidence type="ECO:0000256" key="9">
    <source>
        <dbReference type="SAM" id="Phobius"/>
    </source>
</evidence>
<dbReference type="FunFam" id="3.30.565.10:FF:000006">
    <property type="entry name" value="Sensor histidine kinase WalK"/>
    <property type="match status" value="1"/>
</dbReference>
<dbReference type="Proteomes" id="UP000253034">
    <property type="component" value="Unassembled WGS sequence"/>
</dbReference>
<dbReference type="CDD" id="cd00082">
    <property type="entry name" value="HisKA"/>
    <property type="match status" value="1"/>
</dbReference>
<dbReference type="Gene3D" id="6.10.340.10">
    <property type="match status" value="1"/>
</dbReference>
<dbReference type="SUPFAM" id="SSF47384">
    <property type="entry name" value="Homodimeric domain of signal transducing histidine kinase"/>
    <property type="match status" value="1"/>
</dbReference>
<dbReference type="SMART" id="SM00387">
    <property type="entry name" value="HATPase_c"/>
    <property type="match status" value="1"/>
</dbReference>
<dbReference type="FunFam" id="1.10.287.130:FF:000001">
    <property type="entry name" value="Two-component sensor histidine kinase"/>
    <property type="match status" value="1"/>
</dbReference>
<feature type="transmembrane region" description="Helical" evidence="9">
    <location>
        <begin position="12"/>
        <end position="45"/>
    </location>
</feature>
<evidence type="ECO:0000313" key="12">
    <source>
        <dbReference type="EMBL" id="RCX14377.1"/>
    </source>
</evidence>
<dbReference type="Gene3D" id="1.10.287.130">
    <property type="match status" value="1"/>
</dbReference>
<dbReference type="InterPro" id="IPR003660">
    <property type="entry name" value="HAMP_dom"/>
</dbReference>
<comment type="subcellular location">
    <subcellularLocation>
        <location evidence="2">Membrane</location>
    </subcellularLocation>
</comment>
<dbReference type="PROSITE" id="PS50109">
    <property type="entry name" value="HIS_KIN"/>
    <property type="match status" value="1"/>
</dbReference>
<dbReference type="AlphaFoldDB" id="A0A369B1T8"/>
<dbReference type="PANTHER" id="PTHR43711:SF26">
    <property type="entry name" value="SENSOR HISTIDINE KINASE RCSC"/>
    <property type="match status" value="1"/>
</dbReference>
<dbReference type="GO" id="GO:0016020">
    <property type="term" value="C:membrane"/>
    <property type="evidence" value="ECO:0007669"/>
    <property type="project" value="UniProtKB-SubCell"/>
</dbReference>
<dbReference type="OrthoDB" id="9813151at2"/>
<dbReference type="GO" id="GO:0000155">
    <property type="term" value="F:phosphorelay sensor kinase activity"/>
    <property type="evidence" value="ECO:0007669"/>
    <property type="project" value="InterPro"/>
</dbReference>
<proteinExistence type="predicted"/>
<dbReference type="Pfam" id="PF00512">
    <property type="entry name" value="HisKA"/>
    <property type="match status" value="1"/>
</dbReference>
<feature type="domain" description="Histidine kinase" evidence="10">
    <location>
        <begin position="138"/>
        <end position="352"/>
    </location>
</feature>
<evidence type="ECO:0000256" key="8">
    <source>
        <dbReference type="ARBA" id="ARBA00023136"/>
    </source>
</evidence>
<keyword evidence="9" id="KW-0812">Transmembrane</keyword>
<evidence type="ECO:0000259" key="10">
    <source>
        <dbReference type="PROSITE" id="PS50109"/>
    </source>
</evidence>
<dbReference type="CDD" id="cd06225">
    <property type="entry name" value="HAMP"/>
    <property type="match status" value="1"/>
</dbReference>